<dbReference type="Proteomes" id="UP000249522">
    <property type="component" value="Unassembled WGS sequence"/>
</dbReference>
<reference evidence="1 2" key="1">
    <citation type="submission" date="2018-06" db="EMBL/GenBank/DDBJ databases">
        <title>Paenibacillus imtechensis sp. nov.</title>
        <authorList>
            <person name="Pinnaka A.K."/>
            <person name="Singh H."/>
            <person name="Kaur M."/>
        </authorList>
    </citation>
    <scope>NUCLEOTIDE SEQUENCE [LARGE SCALE GENOMIC DNA]</scope>
    <source>
        <strain evidence="1 2">SMB1</strain>
    </source>
</reference>
<name>A0A2W1LFC0_9BACL</name>
<accession>A0A2W1LFC0</accession>
<evidence type="ECO:0000313" key="2">
    <source>
        <dbReference type="Proteomes" id="UP000249522"/>
    </source>
</evidence>
<dbReference type="EMBL" id="QKRB01000028">
    <property type="protein sequence ID" value="PZD97399.1"/>
    <property type="molecule type" value="Genomic_DNA"/>
</dbReference>
<sequence length="284" mass="32671">MEDRLLSELAEFTAELESKEAAAVYVVPDQVISAVRKARSLERLLHEIFMQVSGSGGIELQSVLRREFGIKSELTDRLKQWAPYSKDHFEDELHEAIDRADIRAGNQGIFFAGTPSKQEAAEALALLQGIAHAAVQIQFRPDPADPQLFVEILDKILQFYALPNTYPEGSAIQYRNLISEERLRAVSDGHEAVLIALKQHARQWYQHAGWTFLESREGYFSYEDVRNFLYVLSEEQLNKLRNDYICHIHEEFQQLKRKPDLHRAKGLLHMLETVLSWTPPIMIN</sequence>
<organism evidence="1 2">
    <name type="scientific">Paenibacillus sambharensis</name>
    <dbReference type="NCBI Taxonomy" id="1803190"/>
    <lineage>
        <taxon>Bacteria</taxon>
        <taxon>Bacillati</taxon>
        <taxon>Bacillota</taxon>
        <taxon>Bacilli</taxon>
        <taxon>Bacillales</taxon>
        <taxon>Paenibacillaceae</taxon>
        <taxon>Paenibacillus</taxon>
    </lineage>
</organism>
<gene>
    <name evidence="1" type="ORF">DNH61_03365</name>
</gene>
<evidence type="ECO:0000313" key="1">
    <source>
        <dbReference type="EMBL" id="PZD97399.1"/>
    </source>
</evidence>
<protein>
    <submittedName>
        <fullName evidence="1">Uncharacterized protein</fullName>
    </submittedName>
</protein>
<dbReference type="AlphaFoldDB" id="A0A2W1LFC0"/>
<dbReference type="RefSeq" id="WP_111145257.1">
    <property type="nucleotide sequence ID" value="NZ_QKRB01000028.1"/>
</dbReference>
<dbReference type="OrthoDB" id="2549700at2"/>
<comment type="caution">
    <text evidence="1">The sequence shown here is derived from an EMBL/GenBank/DDBJ whole genome shotgun (WGS) entry which is preliminary data.</text>
</comment>
<keyword evidence="2" id="KW-1185">Reference proteome</keyword>
<proteinExistence type="predicted"/>